<dbReference type="InterPro" id="IPR051534">
    <property type="entry name" value="CBASS_pafABC_assoc_protein"/>
</dbReference>
<name>A0A1E8GR25_9LACT</name>
<keyword evidence="3" id="KW-1185">Reference proteome</keyword>
<evidence type="ECO:0000313" key="3">
    <source>
        <dbReference type="Proteomes" id="UP000178622"/>
    </source>
</evidence>
<dbReference type="PANTHER" id="PTHR34580">
    <property type="match status" value="1"/>
</dbReference>
<dbReference type="AlphaFoldDB" id="A0A1E8GR25"/>
<evidence type="ECO:0000259" key="1">
    <source>
        <dbReference type="Pfam" id="PF13280"/>
    </source>
</evidence>
<dbReference type="Proteomes" id="UP000178622">
    <property type="component" value="Unassembled WGS sequence"/>
</dbReference>
<dbReference type="STRING" id="1859473.BG261_00890"/>
<accession>A0A1E8GR25</accession>
<reference evidence="3" key="1">
    <citation type="submission" date="2016-09" db="EMBL/GenBank/DDBJ databases">
        <title>Draft genome sequence of a novel species of the family Streptococcaceae isolated from flowers.</title>
        <authorList>
            <person name="Chuah L.-O."/>
            <person name="Yap K.-P."/>
            <person name="Thong K.L."/>
            <person name="Liong M.T."/>
            <person name="Ahmad R."/>
            <person name="Rusul G."/>
        </authorList>
    </citation>
    <scope>NUCLEOTIDE SEQUENCE [LARGE SCALE GENOMIC DNA]</scope>
    <source>
        <strain evidence="3">DF1</strain>
    </source>
</reference>
<organism evidence="2 3">
    <name type="scientific">Floricoccus tropicus</name>
    <dbReference type="NCBI Taxonomy" id="1859473"/>
    <lineage>
        <taxon>Bacteria</taxon>
        <taxon>Bacillati</taxon>
        <taxon>Bacillota</taxon>
        <taxon>Bacilli</taxon>
        <taxon>Lactobacillales</taxon>
        <taxon>Streptococcaceae</taxon>
        <taxon>Floricoccus</taxon>
    </lineage>
</organism>
<protein>
    <submittedName>
        <fullName evidence="2">Transcriptional regulator</fullName>
    </submittedName>
</protein>
<dbReference type="Pfam" id="PF13280">
    <property type="entry name" value="WYL"/>
    <property type="match status" value="1"/>
</dbReference>
<comment type="caution">
    <text evidence="2">The sequence shown here is derived from an EMBL/GenBank/DDBJ whole genome shotgun (WGS) entry which is preliminary data.</text>
</comment>
<gene>
    <name evidence="2" type="ORF">BG261_00890</name>
</gene>
<evidence type="ECO:0000313" key="2">
    <source>
        <dbReference type="EMBL" id="OFI50466.1"/>
    </source>
</evidence>
<proteinExistence type="predicted"/>
<sequence length="317" mass="37787">MNSQERILKLYTRLNKGIQLSKKELCREFKKDERTIQRDFSLIEQFIEEESNYSSKLERKNNSYFISDKSVLKKEDILVIIKILLENRAFNKKENDKLIDNLLSLVTKDEKKEITDIIGSEKLNYVPITCEEDRIDKIWALSESIIKEEVINVTYKSPYREEQTYKIFPMALYYDSHYFYIEALSINRERHPTLKIDRIISFEKVNDIKPNISYGNKYRDGDNRNLKVDAFSGKKITVKVEFNYDPTIIQDQFPNARILSQNNGKTILEFETQYTPGLMRWIFSQSEGLKVLYPDFLVNEIREFFQKFVNKYEENDC</sequence>
<dbReference type="EMBL" id="MKIR01000001">
    <property type="protein sequence ID" value="OFI50466.1"/>
    <property type="molecule type" value="Genomic_DNA"/>
</dbReference>
<dbReference type="InterPro" id="IPR026881">
    <property type="entry name" value="WYL_dom"/>
</dbReference>
<dbReference type="OrthoDB" id="86031at2"/>
<feature type="domain" description="WYL" evidence="1">
    <location>
        <begin position="140"/>
        <end position="201"/>
    </location>
</feature>
<dbReference type="PANTHER" id="PTHR34580:SF1">
    <property type="entry name" value="PROTEIN PAFC"/>
    <property type="match status" value="1"/>
</dbReference>
<dbReference type="RefSeq" id="WP_070791280.1">
    <property type="nucleotide sequence ID" value="NZ_MKIR01000001.1"/>
</dbReference>
<dbReference type="PROSITE" id="PS52050">
    <property type="entry name" value="WYL"/>
    <property type="match status" value="1"/>
</dbReference>